<evidence type="ECO:0000313" key="4">
    <source>
        <dbReference type="Proteomes" id="UP000191112"/>
    </source>
</evidence>
<evidence type="ECO:0000259" key="2">
    <source>
        <dbReference type="Pfam" id="PF18962"/>
    </source>
</evidence>
<accession>A0A1T5DUU5</accession>
<evidence type="ECO:0000256" key="1">
    <source>
        <dbReference type="ARBA" id="ARBA00022729"/>
    </source>
</evidence>
<gene>
    <name evidence="3" type="ORF">SAMN05660477_01050</name>
</gene>
<dbReference type="AlphaFoldDB" id="A0A1T5DUU5"/>
<reference evidence="3 4" key="1">
    <citation type="submission" date="2017-02" db="EMBL/GenBank/DDBJ databases">
        <authorList>
            <person name="Peterson S.W."/>
        </authorList>
    </citation>
    <scope>NUCLEOTIDE SEQUENCE [LARGE SCALE GENOMIC DNA]</scope>
    <source>
        <strain evidence="3 4">DSM 22323</strain>
    </source>
</reference>
<dbReference type="EMBL" id="FUYZ01000002">
    <property type="protein sequence ID" value="SKB75582.1"/>
    <property type="molecule type" value="Genomic_DNA"/>
</dbReference>
<feature type="domain" description="Secretion system C-terminal sorting" evidence="2">
    <location>
        <begin position="45"/>
        <end position="99"/>
    </location>
</feature>
<organism evidence="3 4">
    <name type="scientific">Soonwooa buanensis</name>
    <dbReference type="NCBI Taxonomy" id="619805"/>
    <lineage>
        <taxon>Bacteria</taxon>
        <taxon>Pseudomonadati</taxon>
        <taxon>Bacteroidota</taxon>
        <taxon>Flavobacteriia</taxon>
        <taxon>Flavobacteriales</taxon>
        <taxon>Weeksellaceae</taxon>
        <taxon>Chryseobacterium group</taxon>
        <taxon>Soonwooa</taxon>
    </lineage>
</organism>
<dbReference type="InterPro" id="IPR026444">
    <property type="entry name" value="Secre_tail"/>
</dbReference>
<dbReference type="NCBIfam" id="TIGR04183">
    <property type="entry name" value="Por_Secre_tail"/>
    <property type="match status" value="1"/>
</dbReference>
<sequence>MITKFAFDNVNGATPNNTQFIEIDSSLILSTTQNLNSVTNIILKNPVDKILLINKNINYNRFEIYNQEGKLLLKNNETYQIDVSHFNSGIYYLKIIISGSRDYTLKFIKR</sequence>
<dbReference type="OrthoDB" id="6278496at2"/>
<dbReference type="Proteomes" id="UP000191112">
    <property type="component" value="Unassembled WGS sequence"/>
</dbReference>
<proteinExistence type="predicted"/>
<evidence type="ECO:0000313" key="3">
    <source>
        <dbReference type="EMBL" id="SKB75582.1"/>
    </source>
</evidence>
<protein>
    <submittedName>
        <fullName evidence="3">Por secretion system C-terminal sorting domain-containing protein</fullName>
    </submittedName>
</protein>
<dbReference type="Pfam" id="PF18962">
    <property type="entry name" value="Por_Secre_tail"/>
    <property type="match status" value="1"/>
</dbReference>
<name>A0A1T5DUU5_9FLAO</name>
<keyword evidence="1" id="KW-0732">Signal</keyword>
<keyword evidence="4" id="KW-1185">Reference proteome</keyword>
<dbReference type="RefSeq" id="WP_159447628.1">
    <property type="nucleotide sequence ID" value="NZ_FUYZ01000002.1"/>
</dbReference>